<dbReference type="PANTHER" id="PTHR33269">
    <property type="entry name" value="NADH-UBIQUINONE OXIDOREDUCTASE CHAIN 6"/>
    <property type="match status" value="1"/>
</dbReference>
<dbReference type="RefSeq" id="WP_344997557.1">
    <property type="nucleotide sequence ID" value="NZ_BAABFR010000050.1"/>
</dbReference>
<keyword evidence="1" id="KW-0874">Quinone</keyword>
<dbReference type="Proteomes" id="UP001500635">
    <property type="component" value="Unassembled WGS sequence"/>
</dbReference>
<dbReference type="NCBIfam" id="NF005165">
    <property type="entry name" value="PRK06638.1-5"/>
    <property type="match status" value="1"/>
</dbReference>
<evidence type="ECO:0000256" key="1">
    <source>
        <dbReference type="RuleBase" id="RU004429"/>
    </source>
</evidence>
<comment type="catalytic activity">
    <reaction evidence="1">
        <text>a quinone + NADH + 5 H(+)(in) = a quinol + NAD(+) + 4 H(+)(out)</text>
        <dbReference type="Rhea" id="RHEA:57888"/>
        <dbReference type="ChEBI" id="CHEBI:15378"/>
        <dbReference type="ChEBI" id="CHEBI:24646"/>
        <dbReference type="ChEBI" id="CHEBI:57540"/>
        <dbReference type="ChEBI" id="CHEBI:57945"/>
        <dbReference type="ChEBI" id="CHEBI:132124"/>
    </reaction>
</comment>
<evidence type="ECO:0000313" key="4">
    <source>
        <dbReference type="Proteomes" id="UP001500635"/>
    </source>
</evidence>
<comment type="caution">
    <text evidence="3">The sequence shown here is derived from an EMBL/GenBank/DDBJ whole genome shotgun (WGS) entry which is preliminary data.</text>
</comment>
<feature type="transmembrane region" description="Helical" evidence="1">
    <location>
        <begin position="21"/>
        <end position="39"/>
    </location>
</feature>
<evidence type="ECO:0000256" key="2">
    <source>
        <dbReference type="SAM" id="MobiDB-lite"/>
    </source>
</evidence>
<dbReference type="Gene3D" id="1.20.120.1200">
    <property type="entry name" value="NADH-ubiquinone/plastoquinone oxidoreductase chain 6, subunit NuoJ"/>
    <property type="match status" value="1"/>
</dbReference>
<comment type="similarity">
    <text evidence="1">Belongs to the complex I subunit 6 family.</text>
</comment>
<organism evidence="3 4">
    <name type="scientific">Tsukamurella soli</name>
    <dbReference type="NCBI Taxonomy" id="644556"/>
    <lineage>
        <taxon>Bacteria</taxon>
        <taxon>Bacillati</taxon>
        <taxon>Actinomycetota</taxon>
        <taxon>Actinomycetes</taxon>
        <taxon>Mycobacteriales</taxon>
        <taxon>Tsukamurellaceae</taxon>
        <taxon>Tsukamurella</taxon>
    </lineage>
</organism>
<dbReference type="EMBL" id="BAABFR010000050">
    <property type="protein sequence ID" value="GAA4396544.1"/>
    <property type="molecule type" value="Genomic_DNA"/>
</dbReference>
<feature type="transmembrane region" description="Helical" evidence="1">
    <location>
        <begin position="165"/>
        <end position="190"/>
    </location>
</feature>
<keyword evidence="1" id="KW-0520">NAD</keyword>
<comment type="subcellular location">
    <subcellularLocation>
        <location evidence="1">Cell membrane</location>
        <topology evidence="1">Multi-pass membrane protein</topology>
    </subcellularLocation>
</comment>
<comment type="function">
    <text evidence="1">NDH-1 shuttles electrons from NADH, via FMN and iron-sulfur (Fe-S) centers, to quinones in the respiratory chain. Couples the redox reaction to proton translocation (for every two electrons transferred, four hydrogen ions are translocated across the cytoplasmic membrane), and thus conserves the redox energy in a proton gradient.</text>
</comment>
<dbReference type="InterPro" id="IPR042106">
    <property type="entry name" value="Nuo/plastoQ_OxRdtase_6_NuoJ"/>
</dbReference>
<feature type="transmembrane region" description="Helical" evidence="1">
    <location>
        <begin position="69"/>
        <end position="92"/>
    </location>
</feature>
<keyword evidence="1" id="KW-1003">Cell membrane</keyword>
<dbReference type="EC" id="7.1.1.-" evidence="1"/>
<feature type="transmembrane region" description="Helical" evidence="1">
    <location>
        <begin position="123"/>
        <end position="145"/>
    </location>
</feature>
<gene>
    <name evidence="3" type="ORF">GCM10023147_31010</name>
</gene>
<feature type="transmembrane region" description="Helical" evidence="1">
    <location>
        <begin position="44"/>
        <end position="63"/>
    </location>
</feature>
<protein>
    <recommendedName>
        <fullName evidence="1">NADH-quinone oxidoreductase subunit J</fullName>
        <ecNumber evidence="1">7.1.1.-</ecNumber>
    </recommendedName>
</protein>
<keyword evidence="1" id="KW-0472">Membrane</keyword>
<proteinExistence type="inferred from homology"/>
<dbReference type="Pfam" id="PF00499">
    <property type="entry name" value="Oxidored_q3"/>
    <property type="match status" value="1"/>
</dbReference>
<keyword evidence="4" id="KW-1185">Reference proteome</keyword>
<sequence length="275" mass="28115">MSAGALAAGFTGETAGTGETVTFWVIAVLAVIFALGVVVARRAVYSALCLAATMLLLAVAYLAEGATFLGVVQVVVYTGAVMMLFLFVVMLVGTHEEAGPSGVGGTPIEEPDGAGVHLTGRGLAGGALGIVFGLILIGLIGRATVIGRPHGRDVGAVEGLADLIFVRYVWAFELTAALLITATVGALILAHHERTSPAPTQREMSIARFRGGQRATPLPNPGVYALGNAVDLPGMLPDGTPSPDSVNHTLRSRSVTGRVPTANGSTPEPAPKELT</sequence>
<feature type="region of interest" description="Disordered" evidence="2">
    <location>
        <begin position="235"/>
        <end position="275"/>
    </location>
</feature>
<name>A0ABP8JV14_9ACTN</name>
<feature type="compositionally biased region" description="Polar residues" evidence="2">
    <location>
        <begin position="242"/>
        <end position="255"/>
    </location>
</feature>
<dbReference type="InterPro" id="IPR001457">
    <property type="entry name" value="NADH_UbQ/plastoQ_OxRdtase_su6"/>
</dbReference>
<dbReference type="PANTHER" id="PTHR33269:SF19">
    <property type="entry name" value="NADH-QUINONE OXIDOREDUCTASE SUBUNIT J"/>
    <property type="match status" value="1"/>
</dbReference>
<reference evidence="4" key="1">
    <citation type="journal article" date="2019" name="Int. J. Syst. Evol. Microbiol.">
        <title>The Global Catalogue of Microorganisms (GCM) 10K type strain sequencing project: providing services to taxonomists for standard genome sequencing and annotation.</title>
        <authorList>
            <consortium name="The Broad Institute Genomics Platform"/>
            <consortium name="The Broad Institute Genome Sequencing Center for Infectious Disease"/>
            <person name="Wu L."/>
            <person name="Ma J."/>
        </authorList>
    </citation>
    <scope>NUCLEOTIDE SEQUENCE [LARGE SCALE GENOMIC DNA]</scope>
    <source>
        <strain evidence="4">JCM 17688</strain>
    </source>
</reference>
<keyword evidence="1" id="KW-1133">Transmembrane helix</keyword>
<keyword evidence="1" id="KW-0812">Transmembrane</keyword>
<accession>A0ABP8JV14</accession>
<evidence type="ECO:0000313" key="3">
    <source>
        <dbReference type="EMBL" id="GAA4396544.1"/>
    </source>
</evidence>